<reference evidence="1 2" key="1">
    <citation type="submission" date="2018-04" db="EMBL/GenBank/DDBJ databases">
        <authorList>
            <person name="Huttner S."/>
            <person name="Dainat J."/>
        </authorList>
    </citation>
    <scope>NUCLEOTIDE SEQUENCE [LARGE SCALE GENOMIC DNA]</scope>
</reference>
<name>A0A3S5CXY2_9PEZI</name>
<dbReference type="Proteomes" id="UP000289323">
    <property type="component" value="Unassembled WGS sequence"/>
</dbReference>
<evidence type="ECO:0000313" key="2">
    <source>
        <dbReference type="Proteomes" id="UP000289323"/>
    </source>
</evidence>
<dbReference type="EMBL" id="OUUZ01000019">
    <property type="protein sequence ID" value="SPQ27557.1"/>
    <property type="molecule type" value="Genomic_DNA"/>
</dbReference>
<protein>
    <submittedName>
        <fullName evidence="1">Cfe162fe-6b2c-4908-82d9-94e09514963f</fullName>
    </submittedName>
</protein>
<evidence type="ECO:0000313" key="1">
    <source>
        <dbReference type="EMBL" id="SPQ27557.1"/>
    </source>
</evidence>
<proteinExistence type="predicted"/>
<accession>A0A3S5CXY2</accession>
<gene>
    <name evidence="1" type="ORF">TT172_LOCUS9976</name>
</gene>
<organism evidence="1 2">
    <name type="scientific">Thermothielavioides terrestris</name>
    <dbReference type="NCBI Taxonomy" id="2587410"/>
    <lineage>
        <taxon>Eukaryota</taxon>
        <taxon>Fungi</taxon>
        <taxon>Dikarya</taxon>
        <taxon>Ascomycota</taxon>
        <taxon>Pezizomycotina</taxon>
        <taxon>Sordariomycetes</taxon>
        <taxon>Sordariomycetidae</taxon>
        <taxon>Sordariales</taxon>
        <taxon>Chaetomiaceae</taxon>
        <taxon>Thermothielavioides</taxon>
    </lineage>
</organism>
<sequence length="8" mass="952">MIYLTPKS</sequence>